<keyword evidence="3" id="KW-1185">Reference proteome</keyword>
<feature type="non-terminal residue" evidence="2">
    <location>
        <position position="1"/>
    </location>
</feature>
<protein>
    <recommendedName>
        <fullName evidence="1">Rab3GAP regulatory subunit C-terminal domain-containing protein</fullName>
    </recommendedName>
</protein>
<dbReference type="Proteomes" id="UP001328107">
    <property type="component" value="Unassembled WGS sequence"/>
</dbReference>
<dbReference type="Pfam" id="PF14656">
    <property type="entry name" value="RAB3GAP2_C"/>
    <property type="match status" value="1"/>
</dbReference>
<feature type="domain" description="Rab3GAP regulatory subunit C-terminal" evidence="1">
    <location>
        <begin position="283"/>
        <end position="352"/>
    </location>
</feature>
<dbReference type="AlphaFoldDB" id="A0AAN5I8E1"/>
<evidence type="ECO:0000313" key="2">
    <source>
        <dbReference type="EMBL" id="GMR54091.1"/>
    </source>
</evidence>
<evidence type="ECO:0000313" key="3">
    <source>
        <dbReference type="Proteomes" id="UP001328107"/>
    </source>
</evidence>
<comment type="caution">
    <text evidence="2">The sequence shown here is derived from an EMBL/GenBank/DDBJ whole genome shotgun (WGS) entry which is preliminary data.</text>
</comment>
<dbReference type="InterPro" id="IPR029257">
    <property type="entry name" value="RAB3GAP2_C"/>
</dbReference>
<gene>
    <name evidence="2" type="ORF">PMAYCL1PPCAC_24286</name>
</gene>
<sequence length="648" mass="71462">PPPPCPSLSHALFPSPLLFYPSLYHAPFSPFNHCGKLEYSCKASDESEPSSLSSSIPLTLVEFLTSFNLHASPLKLSLGSDALPFLSFLFTPLMEERVDLDEFACVVATLHISQSDLCAMFTQFWSLTDSLLPSHLVPSIRILGTFVAKSEQPPAVGRRKSRTSSTSSISGVEVKERMEDIAKKSKDVLGGGVLLALLSLFSHHESIDEFESVREDIQRLEGILRVAPLLSRLSSLSPDEEKITIEALMEGGTTVLREQVARVVSMDRLLPSQLLADHRFTPLRDSLPHSLDCSLLCAETAWTLMREWTGKSSFDSCRLAIEYAKAVVDRRLRRQLSSLLWSTTLLGALRAVSNESRGAERDLHSQLVPNHRVADFIVCVFSLLSSLVQEGEGDDETETLLESERARVEEWIEPVVLTRDITKGGSGGVKCESLVEVLQRQGEMNEECLHLHRVLLAAAHVTVGVGRSLSAVRHLFPSQLHPALFSSLSSRVKTVDDDEMEGIGKGRASLIERACNYPNPATRDSLFFLCGEWQLMGKWQASDARRCLRESREEEGCLLLASLPHKTRVAILQPAVAARLKHIAAESQILLSAKDERTLSELCGDEFVDDASWESTKTLLSMLQSLSAAAASTKQLVLIASTYFGLDL</sequence>
<dbReference type="EMBL" id="BTRK01000005">
    <property type="protein sequence ID" value="GMR54091.1"/>
    <property type="molecule type" value="Genomic_DNA"/>
</dbReference>
<organism evidence="2 3">
    <name type="scientific">Pristionchus mayeri</name>
    <dbReference type="NCBI Taxonomy" id="1317129"/>
    <lineage>
        <taxon>Eukaryota</taxon>
        <taxon>Metazoa</taxon>
        <taxon>Ecdysozoa</taxon>
        <taxon>Nematoda</taxon>
        <taxon>Chromadorea</taxon>
        <taxon>Rhabditida</taxon>
        <taxon>Rhabditina</taxon>
        <taxon>Diplogasteromorpha</taxon>
        <taxon>Diplogasteroidea</taxon>
        <taxon>Neodiplogasteridae</taxon>
        <taxon>Pristionchus</taxon>
    </lineage>
</organism>
<evidence type="ECO:0000259" key="1">
    <source>
        <dbReference type="Pfam" id="PF14656"/>
    </source>
</evidence>
<proteinExistence type="predicted"/>
<name>A0AAN5I8E1_9BILA</name>
<accession>A0AAN5I8E1</accession>
<reference evidence="3" key="1">
    <citation type="submission" date="2022-10" db="EMBL/GenBank/DDBJ databases">
        <title>Genome assembly of Pristionchus species.</title>
        <authorList>
            <person name="Yoshida K."/>
            <person name="Sommer R.J."/>
        </authorList>
    </citation>
    <scope>NUCLEOTIDE SEQUENCE [LARGE SCALE GENOMIC DNA]</scope>
    <source>
        <strain evidence="3">RS5460</strain>
    </source>
</reference>